<dbReference type="AlphaFoldDB" id="A0A2C9VY69"/>
<dbReference type="PANTHER" id="PTHR35485:SF4">
    <property type="entry name" value="EXPRESSED PROTEIN"/>
    <property type="match status" value="1"/>
</dbReference>
<accession>A0A2C9VY69</accession>
<reference evidence="2" key="1">
    <citation type="journal article" date="2016" name="Nat. Biotechnol.">
        <title>Sequencing wild and cultivated cassava and related species reveals extensive interspecific hybridization and genetic diversity.</title>
        <authorList>
            <person name="Bredeson J.V."/>
            <person name="Lyons J.B."/>
            <person name="Prochnik S.E."/>
            <person name="Wu G.A."/>
            <person name="Ha C.M."/>
            <person name="Edsinger-Gonzales E."/>
            <person name="Grimwood J."/>
            <person name="Schmutz J."/>
            <person name="Rabbi I.Y."/>
            <person name="Egesi C."/>
            <person name="Nauluvula P."/>
            <person name="Lebot V."/>
            <person name="Ndunguru J."/>
            <person name="Mkamilo G."/>
            <person name="Bart R.S."/>
            <person name="Setter T.L."/>
            <person name="Gleadow R.M."/>
            <person name="Kulakow P."/>
            <person name="Ferguson M.E."/>
            <person name="Rounsley S."/>
            <person name="Rokhsar D.S."/>
        </authorList>
    </citation>
    <scope>NUCLEOTIDE SEQUENCE [LARGE SCALE GENOMIC DNA]</scope>
    <source>
        <strain evidence="2">cv. AM560-2</strain>
    </source>
</reference>
<protein>
    <submittedName>
        <fullName evidence="1">Uncharacterized protein</fullName>
    </submittedName>
</protein>
<keyword evidence="2" id="KW-1185">Reference proteome</keyword>
<evidence type="ECO:0000313" key="1">
    <source>
        <dbReference type="EMBL" id="OAY51344.1"/>
    </source>
</evidence>
<dbReference type="EMBL" id="CM004391">
    <property type="protein sequence ID" value="OAY51344.1"/>
    <property type="molecule type" value="Genomic_DNA"/>
</dbReference>
<name>A0A2C9VY69_MANES</name>
<dbReference type="Gramene" id="Manes.05G207200.1.v8.1">
    <property type="protein sequence ID" value="Manes.05G207200.1.v8.1.CDS.1"/>
    <property type="gene ID" value="Manes.05G207200.v8.1"/>
</dbReference>
<proteinExistence type="predicted"/>
<sequence length="96" mass="10600">MEGLIPLVYKAMKSNKSRRQYECLSSAAPLGYNPSDFYINEAEIFPKPGEKGNNEGLKLQRRFSSVGDLSAIGSSPPRQQLVRFGSHRMFSCVTGG</sequence>
<evidence type="ECO:0000313" key="2">
    <source>
        <dbReference type="Proteomes" id="UP000091857"/>
    </source>
</evidence>
<comment type="caution">
    <text evidence="1">The sequence shown here is derived from an EMBL/GenBank/DDBJ whole genome shotgun (WGS) entry which is preliminary data.</text>
</comment>
<dbReference type="Proteomes" id="UP000091857">
    <property type="component" value="Chromosome 5"/>
</dbReference>
<gene>
    <name evidence="1" type="ORF">MANES_05G207200v8</name>
</gene>
<dbReference type="STRING" id="3983.A0A2C9VY69"/>
<dbReference type="PANTHER" id="PTHR35485">
    <property type="entry name" value="OS01G0888900 PROTEIN"/>
    <property type="match status" value="1"/>
</dbReference>
<dbReference type="OMA" id="HRRRWSM"/>
<organism evidence="1 2">
    <name type="scientific">Manihot esculenta</name>
    <name type="common">Cassava</name>
    <name type="synonym">Jatropha manihot</name>
    <dbReference type="NCBI Taxonomy" id="3983"/>
    <lineage>
        <taxon>Eukaryota</taxon>
        <taxon>Viridiplantae</taxon>
        <taxon>Streptophyta</taxon>
        <taxon>Embryophyta</taxon>
        <taxon>Tracheophyta</taxon>
        <taxon>Spermatophyta</taxon>
        <taxon>Magnoliopsida</taxon>
        <taxon>eudicotyledons</taxon>
        <taxon>Gunneridae</taxon>
        <taxon>Pentapetalae</taxon>
        <taxon>rosids</taxon>
        <taxon>fabids</taxon>
        <taxon>Malpighiales</taxon>
        <taxon>Euphorbiaceae</taxon>
        <taxon>Crotonoideae</taxon>
        <taxon>Manihoteae</taxon>
        <taxon>Manihot</taxon>
    </lineage>
</organism>